<evidence type="ECO:0000313" key="3">
    <source>
        <dbReference type="Proteomes" id="UP000220922"/>
    </source>
</evidence>
<accession>A0A2H3KRB9</accession>
<dbReference type="Proteomes" id="UP000220922">
    <property type="component" value="Unassembled WGS sequence"/>
</dbReference>
<organism evidence="2 3">
    <name type="scientific">Candidatus Chloroploca asiatica</name>
    <dbReference type="NCBI Taxonomy" id="1506545"/>
    <lineage>
        <taxon>Bacteria</taxon>
        <taxon>Bacillati</taxon>
        <taxon>Chloroflexota</taxon>
        <taxon>Chloroflexia</taxon>
        <taxon>Chloroflexales</taxon>
        <taxon>Chloroflexineae</taxon>
        <taxon>Oscillochloridaceae</taxon>
        <taxon>Candidatus Chloroploca</taxon>
    </lineage>
</organism>
<gene>
    <name evidence="2" type="ORF">A9Q02_21360</name>
</gene>
<dbReference type="AlphaFoldDB" id="A0A2H3KRB9"/>
<evidence type="ECO:0000313" key="2">
    <source>
        <dbReference type="EMBL" id="PDW00980.1"/>
    </source>
</evidence>
<proteinExistence type="predicted"/>
<protein>
    <submittedName>
        <fullName evidence="2">Uncharacterized protein</fullName>
    </submittedName>
</protein>
<evidence type="ECO:0000256" key="1">
    <source>
        <dbReference type="SAM" id="MobiDB-lite"/>
    </source>
</evidence>
<dbReference type="EMBL" id="LYXE01000019">
    <property type="protein sequence ID" value="PDW00980.1"/>
    <property type="molecule type" value="Genomic_DNA"/>
</dbReference>
<comment type="caution">
    <text evidence="2">The sequence shown here is derived from an EMBL/GenBank/DDBJ whole genome shotgun (WGS) entry which is preliminary data.</text>
</comment>
<keyword evidence="3" id="KW-1185">Reference proteome</keyword>
<sequence length="60" mass="5999">MVPPKPLAVAVCHPSQQQKTPLGSPVKRVARTPKGLTGEPKGVGFAVEGGNGTARGGPIA</sequence>
<name>A0A2H3KRB9_9CHLR</name>
<reference evidence="2 3" key="1">
    <citation type="submission" date="2016-05" db="EMBL/GenBank/DDBJ databases">
        <authorList>
            <person name="Lavstsen T."/>
            <person name="Jespersen J.S."/>
        </authorList>
    </citation>
    <scope>NUCLEOTIDE SEQUENCE [LARGE SCALE GENOMIC DNA]</scope>
    <source>
        <strain evidence="2 3">B7-9</strain>
    </source>
</reference>
<feature type="region of interest" description="Disordered" evidence="1">
    <location>
        <begin position="1"/>
        <end position="60"/>
    </location>
</feature>
<feature type="compositionally biased region" description="Gly residues" evidence="1">
    <location>
        <begin position="47"/>
        <end position="60"/>
    </location>
</feature>